<gene>
    <name evidence="1" type="ORF">ACFQBM_10105</name>
</gene>
<dbReference type="Proteomes" id="UP001596425">
    <property type="component" value="Unassembled WGS sequence"/>
</dbReference>
<proteinExistence type="predicted"/>
<comment type="caution">
    <text evidence="1">The sequence shown here is derived from an EMBL/GenBank/DDBJ whole genome shotgun (WGS) entry which is preliminary data.</text>
</comment>
<evidence type="ECO:0000313" key="1">
    <source>
        <dbReference type="EMBL" id="MFC6633636.1"/>
    </source>
</evidence>
<keyword evidence="2" id="KW-1185">Reference proteome</keyword>
<reference evidence="2" key="1">
    <citation type="journal article" date="2019" name="Int. J. Syst. Evol. Microbiol.">
        <title>The Global Catalogue of Microorganisms (GCM) 10K type strain sequencing project: providing services to taxonomists for standard genome sequencing and annotation.</title>
        <authorList>
            <consortium name="The Broad Institute Genomics Platform"/>
            <consortium name="The Broad Institute Genome Sequencing Center for Infectious Disease"/>
            <person name="Wu L."/>
            <person name="Ma J."/>
        </authorList>
    </citation>
    <scope>NUCLEOTIDE SEQUENCE [LARGE SCALE GENOMIC DNA]</scope>
    <source>
        <strain evidence="2">CGMCC 1.13718</strain>
    </source>
</reference>
<protein>
    <submittedName>
        <fullName evidence="1">Uncharacterized protein</fullName>
    </submittedName>
</protein>
<sequence length="109" mass="12438">MASFISEFLKPEISPEPYVPESDVVAYKECKDEPVIVEVYCHENGAYGFRYNSWVAWRDAGCEVRSHDWNLTYPPITTYSEKLESVIEAAELDAKENSLNTCGGWMYAV</sequence>
<evidence type="ECO:0000313" key="2">
    <source>
        <dbReference type="Proteomes" id="UP001596425"/>
    </source>
</evidence>
<accession>A0ABW1YLR1</accession>
<dbReference type="EMBL" id="JBHSVR010000001">
    <property type="protein sequence ID" value="MFC6633636.1"/>
    <property type="molecule type" value="Genomic_DNA"/>
</dbReference>
<organism evidence="1 2">
    <name type="scientific">Microbulbifer taiwanensis</name>
    <dbReference type="NCBI Taxonomy" id="986746"/>
    <lineage>
        <taxon>Bacteria</taxon>
        <taxon>Pseudomonadati</taxon>
        <taxon>Pseudomonadota</taxon>
        <taxon>Gammaproteobacteria</taxon>
        <taxon>Cellvibrionales</taxon>
        <taxon>Microbulbiferaceae</taxon>
        <taxon>Microbulbifer</taxon>
    </lineage>
</organism>
<dbReference type="RefSeq" id="WP_193195143.1">
    <property type="nucleotide sequence ID" value="NZ_JACZFR010000083.1"/>
</dbReference>
<name>A0ABW1YLR1_9GAMM</name>